<dbReference type="AlphaFoldDB" id="A0A5E4UP97"/>
<dbReference type="EMBL" id="CABPSE010000006">
    <property type="protein sequence ID" value="VVE01861.1"/>
    <property type="molecule type" value="Genomic_DNA"/>
</dbReference>
<reference evidence="2 3" key="1">
    <citation type="submission" date="2019-08" db="EMBL/GenBank/DDBJ databases">
        <authorList>
            <person name="Peeters C."/>
        </authorList>
    </citation>
    <scope>NUCLEOTIDE SEQUENCE [LARGE SCALE GENOMIC DNA]</scope>
    <source>
        <strain evidence="2 3">LMG 31111</strain>
    </source>
</reference>
<dbReference type="Proteomes" id="UP000383971">
    <property type="component" value="Unassembled WGS sequence"/>
</dbReference>
<evidence type="ECO:0000313" key="2">
    <source>
        <dbReference type="EMBL" id="VVE01861.1"/>
    </source>
</evidence>
<organism evidence="2 3">
    <name type="scientific">Pandoraea communis</name>
    <dbReference type="NCBI Taxonomy" id="2508297"/>
    <lineage>
        <taxon>Bacteria</taxon>
        <taxon>Pseudomonadati</taxon>
        <taxon>Pseudomonadota</taxon>
        <taxon>Betaproteobacteria</taxon>
        <taxon>Burkholderiales</taxon>
        <taxon>Burkholderiaceae</taxon>
        <taxon>Pandoraea</taxon>
    </lineage>
</organism>
<sequence>MRKHLLMLLCCVAAPAMASVKCETQNLNGHSTNICVNSGKFSHDYYTLVVDKNVLFTLPDDYVEDIVLTHRVPEDAAIEFPASASRAAGTVVRITGGCVPVSEKRPFGGKMIGVEVARVCSFKWGDVDVLKDARLNFE</sequence>
<keyword evidence="1" id="KW-0732">Signal</keyword>
<gene>
    <name evidence="2" type="ORF">PCO31111_02195</name>
</gene>
<feature type="signal peptide" evidence="1">
    <location>
        <begin position="1"/>
        <end position="18"/>
    </location>
</feature>
<evidence type="ECO:0000313" key="3">
    <source>
        <dbReference type="Proteomes" id="UP000383971"/>
    </source>
</evidence>
<accession>A0A5E4UP97</accession>
<protein>
    <submittedName>
        <fullName evidence="2">Uncharacterized protein</fullName>
    </submittedName>
</protein>
<evidence type="ECO:0000256" key="1">
    <source>
        <dbReference type="SAM" id="SignalP"/>
    </source>
</evidence>
<proteinExistence type="predicted"/>
<dbReference type="RefSeq" id="WP_254435233.1">
    <property type="nucleotide sequence ID" value="NZ_CABPSE010000006.1"/>
</dbReference>
<name>A0A5E4UP97_9BURK</name>
<feature type="chain" id="PRO_5022692815" evidence="1">
    <location>
        <begin position="19"/>
        <end position="138"/>
    </location>
</feature>
<keyword evidence="3" id="KW-1185">Reference proteome</keyword>